<dbReference type="RefSeq" id="XP_062625153.1">
    <property type="nucleotide sequence ID" value="XM_062769169.1"/>
</dbReference>
<sequence>MLARTLLLSVLAATALASAEPAQPAELVGRQDGSGASCQPVCPALGKITTDPKTYCPADVVSGLSSCLTCLQGLPAPNQTAIDEIKNVQSLQSKNCKDGKPSAASKTLISAGAAVVAVVAGAMVL</sequence>
<feature type="chain" id="PRO_5041973511" evidence="1">
    <location>
        <begin position="20"/>
        <end position="125"/>
    </location>
</feature>
<reference evidence="2" key="1">
    <citation type="submission" date="2023-10" db="EMBL/GenBank/DDBJ databases">
        <authorList>
            <person name="Noh H."/>
        </authorList>
    </citation>
    <scope>NUCLEOTIDE SEQUENCE</scope>
    <source>
        <strain evidence="2">DUCC4014</strain>
    </source>
</reference>
<dbReference type="AlphaFoldDB" id="A0AAF1BG35"/>
<organism evidence="2 3">
    <name type="scientific">Vanrija pseudolonga</name>
    <dbReference type="NCBI Taxonomy" id="143232"/>
    <lineage>
        <taxon>Eukaryota</taxon>
        <taxon>Fungi</taxon>
        <taxon>Dikarya</taxon>
        <taxon>Basidiomycota</taxon>
        <taxon>Agaricomycotina</taxon>
        <taxon>Tremellomycetes</taxon>
        <taxon>Trichosporonales</taxon>
        <taxon>Trichosporonaceae</taxon>
        <taxon>Vanrija</taxon>
    </lineage>
</organism>
<dbReference type="Proteomes" id="UP000827549">
    <property type="component" value="Chromosome 2"/>
</dbReference>
<evidence type="ECO:0000313" key="3">
    <source>
        <dbReference type="Proteomes" id="UP000827549"/>
    </source>
</evidence>
<accession>A0AAF1BG35</accession>
<evidence type="ECO:0000256" key="1">
    <source>
        <dbReference type="SAM" id="SignalP"/>
    </source>
</evidence>
<keyword evidence="3" id="KW-1185">Reference proteome</keyword>
<proteinExistence type="predicted"/>
<dbReference type="GeneID" id="87805904"/>
<feature type="signal peptide" evidence="1">
    <location>
        <begin position="1"/>
        <end position="19"/>
    </location>
</feature>
<evidence type="ECO:0000313" key="2">
    <source>
        <dbReference type="EMBL" id="WOO79121.1"/>
    </source>
</evidence>
<gene>
    <name evidence="2" type="ORF">LOC62_02G002657</name>
</gene>
<name>A0AAF1BG35_9TREE</name>
<keyword evidence="1" id="KW-0732">Signal</keyword>
<dbReference type="EMBL" id="CP086715">
    <property type="protein sequence ID" value="WOO79121.1"/>
    <property type="molecule type" value="Genomic_DNA"/>
</dbReference>
<protein>
    <submittedName>
        <fullName evidence="2">Uncharacterized protein</fullName>
    </submittedName>
</protein>